<dbReference type="Proteomes" id="UP000032274">
    <property type="component" value="Unassembled WGS sequence"/>
</dbReference>
<keyword evidence="2" id="KW-0547">Nucleotide-binding</keyword>
<dbReference type="InterPro" id="IPR036890">
    <property type="entry name" value="HATPase_C_sf"/>
</dbReference>
<gene>
    <name evidence="6" type="ORF">QU38_00185</name>
</gene>
<evidence type="ECO:0000313" key="6">
    <source>
        <dbReference type="EMBL" id="KIU01717.1"/>
    </source>
</evidence>
<dbReference type="EMBL" id="JXIG01000044">
    <property type="protein sequence ID" value="KIU01717.1"/>
    <property type="molecule type" value="Genomic_DNA"/>
</dbReference>
<keyword evidence="4" id="KW-0067">ATP-binding</keyword>
<dbReference type="AlphaFoldDB" id="A0AA40JR36"/>
<dbReference type="PANTHER" id="PTHR43065:SF46">
    <property type="entry name" value="C4-DICARBOXYLATE TRANSPORT SENSOR PROTEIN DCTB"/>
    <property type="match status" value="1"/>
</dbReference>
<name>A0AA40JR36_STAAU</name>
<keyword evidence="1" id="KW-0808">Transferase</keyword>
<reference evidence="6 7" key="1">
    <citation type="submission" date="2015-01" db="EMBL/GenBank/DDBJ databases">
        <title>Characterization of Swiss Staphylococcus aureus strains involved in food poisoning.</title>
        <authorList>
            <person name="Crovadore J."/>
            <person name="Chablais R."/>
            <person name="Tonacini J."/>
            <person name="Schnyder B."/>
            <person name="Lefort F."/>
        </authorList>
    </citation>
    <scope>NUCLEOTIDE SEQUENCE [LARGE SCALE GENOMIC DNA]</scope>
    <source>
        <strain evidence="6 7">SA-120</strain>
    </source>
</reference>
<keyword evidence="3 6" id="KW-0418">Kinase</keyword>
<evidence type="ECO:0000256" key="1">
    <source>
        <dbReference type="ARBA" id="ARBA00022679"/>
    </source>
</evidence>
<comment type="caution">
    <text evidence="6">The sequence shown here is derived from an EMBL/GenBank/DDBJ whole genome shotgun (WGS) entry which is preliminary data.</text>
</comment>
<evidence type="ECO:0000256" key="5">
    <source>
        <dbReference type="ARBA" id="ARBA00023012"/>
    </source>
</evidence>
<protein>
    <submittedName>
        <fullName evidence="6">Histidine kinase</fullName>
    </submittedName>
</protein>
<proteinExistence type="predicted"/>
<evidence type="ECO:0000256" key="4">
    <source>
        <dbReference type="ARBA" id="ARBA00022840"/>
    </source>
</evidence>
<evidence type="ECO:0000256" key="2">
    <source>
        <dbReference type="ARBA" id="ARBA00022741"/>
    </source>
</evidence>
<dbReference type="SUPFAM" id="SSF55874">
    <property type="entry name" value="ATPase domain of HSP90 chaperone/DNA topoisomerase II/histidine kinase"/>
    <property type="match status" value="1"/>
</dbReference>
<feature type="non-terminal residue" evidence="6">
    <location>
        <position position="128"/>
    </location>
</feature>
<dbReference type="GO" id="GO:0016301">
    <property type="term" value="F:kinase activity"/>
    <property type="evidence" value="ECO:0007669"/>
    <property type="project" value="UniProtKB-KW"/>
</dbReference>
<dbReference type="PANTHER" id="PTHR43065">
    <property type="entry name" value="SENSOR HISTIDINE KINASE"/>
    <property type="match status" value="1"/>
</dbReference>
<dbReference type="Gene3D" id="3.30.565.10">
    <property type="entry name" value="Histidine kinase-like ATPase, C-terminal domain"/>
    <property type="match status" value="1"/>
</dbReference>
<keyword evidence="5" id="KW-0902">Two-component regulatory system</keyword>
<sequence>DQPRLTRAAGAAMNGAQRAAMLTQRLLAFSRRQPLAPERIDPNRLIAGMSDLLHRSLGETIDVEFVQAARVWRAEVDANQLENALLNLAINARDAMPDGGKLTIETANTHLDSHYAALDAEVAPGQYV</sequence>
<dbReference type="GO" id="GO:0005524">
    <property type="term" value="F:ATP binding"/>
    <property type="evidence" value="ECO:0007669"/>
    <property type="project" value="UniProtKB-KW"/>
</dbReference>
<dbReference type="GO" id="GO:0000160">
    <property type="term" value="P:phosphorelay signal transduction system"/>
    <property type="evidence" value="ECO:0007669"/>
    <property type="project" value="UniProtKB-KW"/>
</dbReference>
<evidence type="ECO:0000313" key="7">
    <source>
        <dbReference type="Proteomes" id="UP000032274"/>
    </source>
</evidence>
<accession>A0AA40JR36</accession>
<feature type="non-terminal residue" evidence="6">
    <location>
        <position position="1"/>
    </location>
</feature>
<evidence type="ECO:0000256" key="3">
    <source>
        <dbReference type="ARBA" id="ARBA00022777"/>
    </source>
</evidence>
<organism evidence="6 7">
    <name type="scientific">Staphylococcus aureus</name>
    <dbReference type="NCBI Taxonomy" id="1280"/>
    <lineage>
        <taxon>Bacteria</taxon>
        <taxon>Bacillati</taxon>
        <taxon>Bacillota</taxon>
        <taxon>Bacilli</taxon>
        <taxon>Bacillales</taxon>
        <taxon>Staphylococcaceae</taxon>
        <taxon>Staphylococcus</taxon>
    </lineage>
</organism>